<evidence type="ECO:0000313" key="3">
    <source>
        <dbReference type="EMBL" id="VAW81488.1"/>
    </source>
</evidence>
<dbReference type="EMBL" id="UOFL01000219">
    <property type="protein sequence ID" value="VAW81488.1"/>
    <property type="molecule type" value="Genomic_DNA"/>
</dbReference>
<dbReference type="AlphaFoldDB" id="A0A3B0YKK5"/>
<sequence length="298" mass="33178">MLFKQLNDKLKNLMKVEKAIQVTADAVISKLTIMGGKFIAKQVIKKVPVVGWLWQIVSLKDDLEQAAYMKNLYSAAELEANSLAQQVKTFKDDLEKLKYNLKNELYDDSARQVAEWQRTAATLDDCTRARKCMLVPMEDTYDNVKKANFGGVGNPKGCYPGQTGHHLIPGSYVKSKGEAPRCAKYEYLKAPVVCTEGASDTHGSHGAGHLHMNRAAKSSTGSDGMLNYKDARDAAVKSHIQAFPFSMCSPNCIKAQLDNYHKSKAKCTDDTDDTDLKFVRLGPGPKVKTKKWNLRSFY</sequence>
<accession>A0A3B0YKK5</accession>
<name>A0A3B0YKK5_9ZZZZ</name>
<gene>
    <name evidence="3" type="ORF">MNBD_GAMMA12-2233</name>
</gene>
<feature type="coiled-coil region" evidence="1">
    <location>
        <begin position="73"/>
        <end position="100"/>
    </location>
</feature>
<reference evidence="3" key="1">
    <citation type="submission" date="2018-06" db="EMBL/GenBank/DDBJ databases">
        <authorList>
            <person name="Zhirakovskaya E."/>
        </authorList>
    </citation>
    <scope>NUCLEOTIDE SEQUENCE</scope>
</reference>
<protein>
    <recommendedName>
        <fullName evidence="2">Tox-GHH2 domain-containing protein</fullName>
    </recommendedName>
</protein>
<evidence type="ECO:0000256" key="1">
    <source>
        <dbReference type="SAM" id="Coils"/>
    </source>
</evidence>
<feature type="domain" description="Tox-GHH2" evidence="2">
    <location>
        <begin position="162"/>
        <end position="261"/>
    </location>
</feature>
<proteinExistence type="predicted"/>
<evidence type="ECO:0000259" key="2">
    <source>
        <dbReference type="Pfam" id="PF15635"/>
    </source>
</evidence>
<dbReference type="Pfam" id="PF15635">
    <property type="entry name" value="Tox-GHH2"/>
    <property type="match status" value="1"/>
</dbReference>
<dbReference type="InterPro" id="IPR028917">
    <property type="entry name" value="Tox-GHH2_domain"/>
</dbReference>
<keyword evidence="1" id="KW-0175">Coiled coil</keyword>
<organism evidence="3">
    <name type="scientific">hydrothermal vent metagenome</name>
    <dbReference type="NCBI Taxonomy" id="652676"/>
    <lineage>
        <taxon>unclassified sequences</taxon>
        <taxon>metagenomes</taxon>
        <taxon>ecological metagenomes</taxon>
    </lineage>
</organism>